<dbReference type="GeneID" id="18240515"/>
<dbReference type="InterPro" id="IPR001683">
    <property type="entry name" value="PX_dom"/>
</dbReference>
<dbReference type="InterPro" id="IPR039701">
    <property type="entry name" value="HS1BP3"/>
</dbReference>
<dbReference type="HOGENOM" id="CLU_277854_0_0_1"/>
<evidence type="ECO:0000259" key="2">
    <source>
        <dbReference type="PROSITE" id="PS50195"/>
    </source>
</evidence>
<reference evidence="3 4" key="1">
    <citation type="submission" date="2009-12" db="EMBL/GenBank/DDBJ databases">
        <title>The draft genome of Batrachochytrium dendrobatidis.</title>
        <authorList>
            <consortium name="US DOE Joint Genome Institute (JGI-PGF)"/>
            <person name="Kuo A."/>
            <person name="Salamov A."/>
            <person name="Schmutz J."/>
            <person name="Lucas S."/>
            <person name="Pitluck S."/>
            <person name="Rosenblum E."/>
            <person name="Stajich J."/>
            <person name="Eisen M."/>
            <person name="Grigoriev I.V."/>
        </authorList>
    </citation>
    <scope>NUCLEOTIDE SEQUENCE [LARGE SCALE GENOMIC DNA]</scope>
    <source>
        <strain evidence="4">JAM81 / FGSC 10211</strain>
    </source>
</reference>
<feature type="region of interest" description="Disordered" evidence="1">
    <location>
        <begin position="792"/>
        <end position="845"/>
    </location>
</feature>
<dbReference type="Gene3D" id="3.30.1520.10">
    <property type="entry name" value="Phox-like domain"/>
    <property type="match status" value="1"/>
</dbReference>
<sequence>MPASLLFPVVKVSPLFVDTAYVTRHDKYSDSSLSTQVYYTVQVCPSIHDINASVENHPLSHLQLPVAPTTLYKIQRRFEDFVGFHGLLANHLSKMSSYGASIAKSLPQLPRRRIFVSASVCNDRVVLLDQYVKHIFMLPSIATSSPVVLQFFGMWQMDMNPRQYSEEANAMVTKKASAIHSKLPPLRKYITARNSSYSLPNTASDALNGAHNNATAFPSDTARNAFKLPASNLSLQATPVVDIYNSDSFARAHSDYYPTGKSHLTAFENYQLASPLVTDQMDDFLDEDWLEPIMQRRMSQLTLVKSVTDLSSQAPHTTHQDSVQSVRLSESYAESEIDDVLDSYSLSQSQIASLAVSAKSGLNSMQYGESKPNLKLSEKLTQQSSTGSSHESYKDFVTNLARNLGIDTRNSILDSNNSVNDQTILNTSIEKRPEFSILAGEQTRSPYVSGTSTAVDPNQPSLYLLMTNSVSKSAPKPSLSDGRNGLFRTASPSIPSRGNSKFWREESTPIGQFNSLPNSAPVNLQSLPYEPIVERRRIPDTEYATVASRDNLPTLKGRSKSHDHNGYLLPASNFTYNNVAPHRSQEQLRTRPSLSDVMSPIPRSTENIESLKSTLNLLRDRKPTSEDSASMSYTKDNSQSFSFQHSAQEQLGTAPIYSEPAASRSDKIVSTLIRNLSFKRTNILAENALVSEPDSINTQRNTAPWNRVPGAALPVASNTSFALPSSVVSAQEPRQVRAGTLPRKSSLRRIISRQNVANQSTQSAEGVVPVNVASSSLITTLVRNLSKKKNKRFSFNNSDSTAIPNSSASGDIAATSTSTTQETDPSIAPWNRLQTPPPTIGGTLLRGLSINRRNKSANDIKTSYTATAPKEEPVPISFSNSFETINAEINARRTEANLDTSDSLGVRSKYQDVSLAETKGKTIKSKVSFGNGLASSNADYDDIYLPADYNVSAIARTARAIMDSEKGALFKNRQIVPIAFETQLLQTNMRYRTDIMQDARRKPSLKSTKINSPKLFRSHTLSAGSPETEAQHHFISIRAISDASVVVSIKISRTVDFAAVLDKLAMRFATHENSLARWKRFPGHFGKQIVAIKSITYKDVDAHLINIKDEEDWVVCLDESIQKEKLTLLVQIESIYDTEQ</sequence>
<dbReference type="InterPro" id="IPR036871">
    <property type="entry name" value="PX_dom_sf"/>
</dbReference>
<dbReference type="AlphaFoldDB" id="F4NXN5"/>
<feature type="compositionally biased region" description="Polar residues" evidence="1">
    <location>
        <begin position="626"/>
        <end position="647"/>
    </location>
</feature>
<feature type="compositionally biased region" description="Polar residues" evidence="1">
    <location>
        <begin position="801"/>
        <end position="824"/>
    </location>
</feature>
<dbReference type="GO" id="GO:0035091">
    <property type="term" value="F:phosphatidylinositol binding"/>
    <property type="evidence" value="ECO:0007669"/>
    <property type="project" value="InterPro"/>
</dbReference>
<keyword evidence="4" id="KW-1185">Reference proteome</keyword>
<dbReference type="PANTHER" id="PTHR14431:SF1">
    <property type="entry name" value="HCLS1-BINDING PROTEIN 3"/>
    <property type="match status" value="1"/>
</dbReference>
<dbReference type="InParanoid" id="F4NXN5"/>
<feature type="region of interest" description="Disordered" evidence="1">
    <location>
        <begin position="619"/>
        <end position="647"/>
    </location>
</feature>
<feature type="region of interest" description="Disordered" evidence="1">
    <location>
        <begin position="369"/>
        <end position="391"/>
    </location>
</feature>
<dbReference type="SUPFAM" id="SSF64268">
    <property type="entry name" value="PX domain"/>
    <property type="match status" value="1"/>
</dbReference>
<dbReference type="Proteomes" id="UP000007241">
    <property type="component" value="Unassembled WGS sequence"/>
</dbReference>
<feature type="compositionally biased region" description="Polar residues" evidence="1">
    <location>
        <begin position="379"/>
        <end position="390"/>
    </location>
</feature>
<dbReference type="Pfam" id="PF00787">
    <property type="entry name" value="PX"/>
    <property type="match status" value="1"/>
</dbReference>
<evidence type="ECO:0000313" key="3">
    <source>
        <dbReference type="EMBL" id="EGF81879.1"/>
    </source>
</evidence>
<evidence type="ECO:0000256" key="1">
    <source>
        <dbReference type="SAM" id="MobiDB-lite"/>
    </source>
</evidence>
<dbReference type="PROSITE" id="PS50195">
    <property type="entry name" value="PX"/>
    <property type="match status" value="1"/>
</dbReference>
<accession>F4NXN5</accession>
<protein>
    <recommendedName>
        <fullName evidence="2">PX domain-containing protein</fullName>
    </recommendedName>
</protein>
<dbReference type="RefSeq" id="XP_006677433.1">
    <property type="nucleotide sequence ID" value="XM_006677370.1"/>
</dbReference>
<proteinExistence type="predicted"/>
<dbReference type="PANTHER" id="PTHR14431">
    <property type="entry name" value="HCLS1-BINDING PROTEIN 3"/>
    <property type="match status" value="1"/>
</dbReference>
<name>F4NXN5_BATDJ</name>
<gene>
    <name evidence="3" type="ORF">BATDEDRAFT_34629</name>
</gene>
<dbReference type="EMBL" id="GL882881">
    <property type="protein sequence ID" value="EGF81879.1"/>
    <property type="molecule type" value="Genomic_DNA"/>
</dbReference>
<evidence type="ECO:0000313" key="4">
    <source>
        <dbReference type="Proteomes" id="UP000007241"/>
    </source>
</evidence>
<feature type="domain" description="PX" evidence="2">
    <location>
        <begin position="17"/>
        <end position="159"/>
    </location>
</feature>
<organism evidence="3 4">
    <name type="scientific">Batrachochytrium dendrobatidis (strain JAM81 / FGSC 10211)</name>
    <name type="common">Frog chytrid fungus</name>
    <dbReference type="NCBI Taxonomy" id="684364"/>
    <lineage>
        <taxon>Eukaryota</taxon>
        <taxon>Fungi</taxon>
        <taxon>Fungi incertae sedis</taxon>
        <taxon>Chytridiomycota</taxon>
        <taxon>Chytridiomycota incertae sedis</taxon>
        <taxon>Chytridiomycetes</taxon>
        <taxon>Rhizophydiales</taxon>
        <taxon>Rhizophydiales incertae sedis</taxon>
        <taxon>Batrachochytrium</taxon>
    </lineage>
</organism>
<dbReference type="OrthoDB" id="2163592at2759"/>